<dbReference type="Pfam" id="PF00202">
    <property type="entry name" value="Aminotran_3"/>
    <property type="match status" value="1"/>
</dbReference>
<dbReference type="InterPro" id="IPR015422">
    <property type="entry name" value="PyrdxlP-dep_Trfase_small"/>
</dbReference>
<evidence type="ECO:0000256" key="10">
    <source>
        <dbReference type="RuleBase" id="RU003560"/>
    </source>
</evidence>
<dbReference type="InterPro" id="IPR050103">
    <property type="entry name" value="Class-III_PLP-dep_AT"/>
</dbReference>
<dbReference type="EMBL" id="JADGKB010000120">
    <property type="protein sequence ID" value="KAJ3253079.1"/>
    <property type="molecule type" value="Genomic_DNA"/>
</dbReference>
<evidence type="ECO:0000256" key="7">
    <source>
        <dbReference type="ARBA" id="ARBA00022605"/>
    </source>
</evidence>
<dbReference type="PROSITE" id="PS00600">
    <property type="entry name" value="AA_TRANSFER_CLASS_3"/>
    <property type="match status" value="1"/>
</dbReference>
<dbReference type="Gene3D" id="3.90.1150.10">
    <property type="entry name" value="Aspartate Aminotransferase, domain 1"/>
    <property type="match status" value="1"/>
</dbReference>
<dbReference type="Gene3D" id="3.40.640.10">
    <property type="entry name" value="Type I PLP-dependent aspartate aminotransferase-like (Major domain)"/>
    <property type="match status" value="1"/>
</dbReference>
<dbReference type="GO" id="GO:0005759">
    <property type="term" value="C:mitochondrial matrix"/>
    <property type="evidence" value="ECO:0007669"/>
    <property type="project" value="TreeGrafter"/>
</dbReference>
<dbReference type="InterPro" id="IPR015421">
    <property type="entry name" value="PyrdxlP-dep_Trfase_major"/>
</dbReference>
<dbReference type="NCBIfam" id="NF002325">
    <property type="entry name" value="PRK01278.1"/>
    <property type="match status" value="1"/>
</dbReference>
<comment type="similarity">
    <text evidence="4 10">Belongs to the class-III pyridoxal-phosphate-dependent aminotransferase family.</text>
</comment>
<keyword evidence="6 11" id="KW-0032">Aminotransferase</keyword>
<dbReference type="InterPro" id="IPR015424">
    <property type="entry name" value="PyrdxlP-dep_Trfase"/>
</dbReference>
<reference evidence="11" key="1">
    <citation type="submission" date="2020-05" db="EMBL/GenBank/DDBJ databases">
        <title>Phylogenomic resolution of chytrid fungi.</title>
        <authorList>
            <person name="Stajich J.E."/>
            <person name="Amses K."/>
            <person name="Simmons R."/>
            <person name="Seto K."/>
            <person name="Myers J."/>
            <person name="Bonds A."/>
            <person name="Quandt C.A."/>
            <person name="Barry K."/>
            <person name="Liu P."/>
            <person name="Grigoriev I."/>
            <person name="Longcore J.E."/>
            <person name="James T.Y."/>
        </authorList>
    </citation>
    <scope>NUCLEOTIDE SEQUENCE</scope>
    <source>
        <strain evidence="11">PLAUS21</strain>
    </source>
</reference>
<evidence type="ECO:0000256" key="5">
    <source>
        <dbReference type="ARBA" id="ARBA00012919"/>
    </source>
</evidence>
<dbReference type="GO" id="GO:0030170">
    <property type="term" value="F:pyridoxal phosphate binding"/>
    <property type="evidence" value="ECO:0007669"/>
    <property type="project" value="InterPro"/>
</dbReference>
<keyword evidence="9 10" id="KW-0663">Pyridoxal phosphate</keyword>
<sequence>MLKRTVRKYSTKLLPLYGRPANVFTHGQGCYLVDKNEKKFLDFTAGIAVNALGHGDLQIAEIIHDQAKKLIHLSNLYHNEYAEGLAEMMVDSLQGTSLNDSQVFFCNSGTEANEGAFKFARKYARTVYPNEPTRFKIVSFKNAFHGRTLAALSATPNKKYQTPFFPLMQGFYTLDFNNVDSLSEIDKDVCAVIVEPIQGEGGINIATDEFMTALRERCDETGALLIFDEIQCGMGRTGKLFGFQNYNVEPDLLTMAKPMANGLPLGAVVVGNRVAKTISPGDHGTTFGGSPLATRVGQHVWKRISDPNFLSNVSKIGEFLYQECANLAKVSPLIQSVRGKGLMVGFTLRENVPTSMFVDLCLERGVLVVSAGNNTIRLVPPLIMTEEEIKKGIVVFERVLTIMEGRIASGKK</sequence>
<dbReference type="InterPro" id="IPR049704">
    <property type="entry name" value="Aminotrans_3_PPA_site"/>
</dbReference>
<protein>
    <recommendedName>
        <fullName evidence="5">acetylornithine transaminase</fullName>
        <ecNumber evidence="5">2.6.1.11</ecNumber>
    </recommendedName>
</protein>
<keyword evidence="8" id="KW-0808">Transferase</keyword>
<organism evidence="11 12">
    <name type="scientific">Boothiomyces macroporosus</name>
    <dbReference type="NCBI Taxonomy" id="261099"/>
    <lineage>
        <taxon>Eukaryota</taxon>
        <taxon>Fungi</taxon>
        <taxon>Fungi incertae sedis</taxon>
        <taxon>Chytridiomycota</taxon>
        <taxon>Chytridiomycota incertae sedis</taxon>
        <taxon>Chytridiomycetes</taxon>
        <taxon>Rhizophydiales</taxon>
        <taxon>Terramycetaceae</taxon>
        <taxon>Boothiomyces</taxon>
    </lineage>
</organism>
<dbReference type="CDD" id="cd00610">
    <property type="entry name" value="OAT_like"/>
    <property type="match status" value="1"/>
</dbReference>
<keyword evidence="12" id="KW-1185">Reference proteome</keyword>
<comment type="caution">
    <text evidence="11">The sequence shown here is derived from an EMBL/GenBank/DDBJ whole genome shotgun (WGS) entry which is preliminary data.</text>
</comment>
<comment type="subcellular location">
    <subcellularLocation>
        <location evidence="2">Mitochondrion</location>
    </subcellularLocation>
</comment>
<dbReference type="EC" id="2.6.1.11" evidence="5"/>
<evidence type="ECO:0000256" key="6">
    <source>
        <dbReference type="ARBA" id="ARBA00022576"/>
    </source>
</evidence>
<dbReference type="FunFam" id="3.40.640.10:FF:000004">
    <property type="entry name" value="Acetylornithine aminotransferase"/>
    <property type="match status" value="1"/>
</dbReference>
<keyword evidence="7" id="KW-0028">Amino-acid biosynthesis</keyword>
<evidence type="ECO:0000256" key="1">
    <source>
        <dbReference type="ARBA" id="ARBA00001933"/>
    </source>
</evidence>
<dbReference type="PIRSF" id="PIRSF000521">
    <property type="entry name" value="Transaminase_4ab_Lys_Orn"/>
    <property type="match status" value="1"/>
</dbReference>
<dbReference type="InterPro" id="IPR005814">
    <property type="entry name" value="Aminotrans_3"/>
</dbReference>
<evidence type="ECO:0000256" key="3">
    <source>
        <dbReference type="ARBA" id="ARBA00005024"/>
    </source>
</evidence>
<dbReference type="AlphaFoldDB" id="A0AAD5UEQ0"/>
<comment type="cofactor">
    <cofactor evidence="1">
        <name>pyridoxal 5'-phosphate</name>
        <dbReference type="ChEBI" id="CHEBI:597326"/>
    </cofactor>
</comment>
<dbReference type="HAMAP" id="MF_01107">
    <property type="entry name" value="ArgD_aminotrans_3"/>
    <property type="match status" value="1"/>
</dbReference>
<dbReference type="GO" id="GO:0006526">
    <property type="term" value="P:L-arginine biosynthetic process"/>
    <property type="evidence" value="ECO:0007669"/>
    <property type="project" value="UniProtKB-ARBA"/>
</dbReference>
<dbReference type="GO" id="GO:0042802">
    <property type="term" value="F:identical protein binding"/>
    <property type="evidence" value="ECO:0007669"/>
    <property type="project" value="TreeGrafter"/>
</dbReference>
<dbReference type="NCBIfam" id="TIGR00707">
    <property type="entry name" value="argD"/>
    <property type="match status" value="1"/>
</dbReference>
<dbReference type="Proteomes" id="UP001210925">
    <property type="component" value="Unassembled WGS sequence"/>
</dbReference>
<evidence type="ECO:0000313" key="12">
    <source>
        <dbReference type="Proteomes" id="UP001210925"/>
    </source>
</evidence>
<dbReference type="InterPro" id="IPR004636">
    <property type="entry name" value="AcOrn/SuccOrn_fam"/>
</dbReference>
<evidence type="ECO:0000256" key="4">
    <source>
        <dbReference type="ARBA" id="ARBA00008954"/>
    </source>
</evidence>
<dbReference type="GO" id="GO:0003992">
    <property type="term" value="F:N2-acetyl-L-ornithine:2-oxoglutarate 5-aminotransferase activity"/>
    <property type="evidence" value="ECO:0007669"/>
    <property type="project" value="UniProtKB-EC"/>
</dbReference>
<accession>A0AAD5UEQ0</accession>
<gene>
    <name evidence="11" type="primary">ARG8</name>
    <name evidence="11" type="ORF">HK103_000991</name>
</gene>
<dbReference type="PANTHER" id="PTHR11986:SF79">
    <property type="entry name" value="ACETYLORNITHINE AMINOTRANSFERASE, MITOCHONDRIAL"/>
    <property type="match status" value="1"/>
</dbReference>
<proteinExistence type="inferred from homology"/>
<evidence type="ECO:0000256" key="9">
    <source>
        <dbReference type="ARBA" id="ARBA00022898"/>
    </source>
</evidence>
<name>A0AAD5UEQ0_9FUNG</name>
<evidence type="ECO:0000256" key="8">
    <source>
        <dbReference type="ARBA" id="ARBA00022679"/>
    </source>
</evidence>
<comment type="pathway">
    <text evidence="3">Amino-acid biosynthesis; L-arginine biosynthesis; N(2)-acetyl-L-ornithine from L-glutamate: step 4/4.</text>
</comment>
<dbReference type="SUPFAM" id="SSF53383">
    <property type="entry name" value="PLP-dependent transferases"/>
    <property type="match status" value="1"/>
</dbReference>
<evidence type="ECO:0000256" key="2">
    <source>
        <dbReference type="ARBA" id="ARBA00004173"/>
    </source>
</evidence>
<dbReference type="PANTHER" id="PTHR11986">
    <property type="entry name" value="AMINOTRANSFERASE CLASS III"/>
    <property type="match status" value="1"/>
</dbReference>
<evidence type="ECO:0000313" key="11">
    <source>
        <dbReference type="EMBL" id="KAJ3253079.1"/>
    </source>
</evidence>